<organism evidence="2 3">
    <name type="scientific">Varanus komodoensis</name>
    <name type="common">Komodo dragon</name>
    <dbReference type="NCBI Taxonomy" id="61221"/>
    <lineage>
        <taxon>Eukaryota</taxon>
        <taxon>Metazoa</taxon>
        <taxon>Chordata</taxon>
        <taxon>Craniata</taxon>
        <taxon>Vertebrata</taxon>
        <taxon>Euteleostomi</taxon>
        <taxon>Lepidosauria</taxon>
        <taxon>Squamata</taxon>
        <taxon>Bifurcata</taxon>
        <taxon>Unidentata</taxon>
        <taxon>Episquamata</taxon>
        <taxon>Toxicofera</taxon>
        <taxon>Anguimorpha</taxon>
        <taxon>Paleoanguimorpha</taxon>
        <taxon>Varanoidea</taxon>
        <taxon>Varanidae</taxon>
        <taxon>Varanus</taxon>
    </lineage>
</organism>
<feature type="compositionally biased region" description="Polar residues" evidence="1">
    <location>
        <begin position="700"/>
        <end position="716"/>
    </location>
</feature>
<feature type="region of interest" description="Disordered" evidence="1">
    <location>
        <begin position="329"/>
        <end position="349"/>
    </location>
</feature>
<evidence type="ECO:0000313" key="3">
    <source>
        <dbReference type="Proteomes" id="UP000694545"/>
    </source>
</evidence>
<name>A0A8D2LG90_VARKO</name>
<protein>
    <submittedName>
        <fullName evidence="2">Ligand dependent nuclear receptor corepressor</fullName>
    </submittedName>
</protein>
<feature type="region of interest" description="Disordered" evidence="1">
    <location>
        <begin position="664"/>
        <end position="741"/>
    </location>
</feature>
<proteinExistence type="predicted"/>
<feature type="region of interest" description="Disordered" evidence="1">
    <location>
        <begin position="565"/>
        <end position="595"/>
    </location>
</feature>
<dbReference type="Proteomes" id="UP000694545">
    <property type="component" value="Unplaced"/>
</dbReference>
<feature type="compositionally biased region" description="Basic and acidic residues" evidence="1">
    <location>
        <begin position="1031"/>
        <end position="1053"/>
    </location>
</feature>
<dbReference type="Pfam" id="PF15090">
    <property type="entry name" value="DUF4553"/>
    <property type="match status" value="1"/>
</dbReference>
<dbReference type="PANTHER" id="PTHR14931">
    <property type="entry name" value="GENE 340-RELATED"/>
    <property type="match status" value="1"/>
</dbReference>
<reference evidence="2" key="1">
    <citation type="submission" date="2025-08" db="UniProtKB">
        <authorList>
            <consortium name="Ensembl"/>
        </authorList>
    </citation>
    <scope>IDENTIFICATION</scope>
</reference>
<feature type="region of interest" description="Disordered" evidence="1">
    <location>
        <begin position="154"/>
        <end position="174"/>
    </location>
</feature>
<dbReference type="Ensembl" id="ENSVKKT00000022064.1">
    <property type="protein sequence ID" value="ENSVKKP00000021525.1"/>
    <property type="gene ID" value="ENSVKKG00000014391.1"/>
</dbReference>
<feature type="compositionally biased region" description="Basic residues" evidence="1">
    <location>
        <begin position="565"/>
        <end position="576"/>
    </location>
</feature>
<keyword evidence="3" id="KW-1185">Reference proteome</keyword>
<feature type="compositionally biased region" description="Low complexity" evidence="1">
    <location>
        <begin position="155"/>
        <end position="170"/>
    </location>
</feature>
<feature type="region of interest" description="Disordered" evidence="1">
    <location>
        <begin position="1030"/>
        <end position="1124"/>
    </location>
</feature>
<feature type="region of interest" description="Disordered" evidence="1">
    <location>
        <begin position="1220"/>
        <end position="1279"/>
    </location>
</feature>
<sequence length="1817" mass="199445">MASPCGRQECSIDRRGFRHQLDSWRHRLLRCVGFESILEGLFGPELLKDLSLFKDFEPEGVSDWSFDENCLFCCLRREKVKEHLGSLDEPALEVGHQALLRQEQARIIRFERQAEEFLHAVFYQKDSPRVSDPNIPLVAREIMQRMIRQFAAEYTSKTSSTQDSSSPNSTKNQSLLKASLVASSPVGATAQNPVLSKLLMADQDSPLDLTVRKSQLDPSEQDGVLDLSTKKSPCAGSASLSHSAGCSTTPGNGEDAADCLGQPKSPLEKFMVRLCTYHQKHFVHVLNDICTEAQTSCEGQQQLSGPENMDVSTCSSGCSQYRTENQELGTSCSESKLPSSLDPEQSGPHGSLRILCHALKQQAVDLKATDRRENCSPVVRRDFPDLSSIRTTSVSARDSPTQGYLTASNSHHSAKSLEGQTPGSEQDVGLRKGEDDKDQIQSRALLSGYIAAKASNFNASEDSLESRMVSQKNMFKTFPEEAREPAFTTSSPRRADKENALQCSSKASLHQDTEMNDQEARLKAENIHQSSGKNKVSYHMHPIDKTHVENAKDTCWPPPNPIPVSHHKTTNGHPRTKSISASTKSTRKSKRSSGLRINDYDNQCDVVYISQPITECHFESKRTMTSKKTARKSTRGYYYNGECCELPTVRTLAKMSYVQDTGNTLAPRPEVLTNPSQGVVLPGNSYSAGAQVLSDHGDKSSSTGSLPQEGSLNIKSQDGRNEQLPAERILPDDSSLEQREVSSAKVSTMALSLIPCSILLGDEGSLPLPSLQTTIVSSPQQTEGELQDKTERNTVLQSGSDVGSISPNADDSNAVDSVQLPVSRAADGEESSLCLKKVSTAESSIHADQEPPVRVDLLLPEKPAAGMNLLHPLEEPASVGDLPPPMEPLPPSPTEVAKPHAEPLVNLDSLETLPAELSPVVGSLCSEEPGAGSTTESPMILPASPAPEPPAHIDLEPLEAPLIEPPMVAPGKMESALPQRLSNLDAVELPIHSQCANAHESMDPETNIEGTQDLEEGKSGVMLSVAEIEENWGRESIRDTTESNKMSEGRETESEALPMPKTSETGNKMETSFKTNPEKKRKREKKPQVISDRCLRSQQPLSPSEDSTEQPNSSTSMQLPQLQIKLSKSPGAKRFKREVHLDGAASVCVPTDSFHKALQNDTGKTLEPQEGKENDITMRQICKTVLTKETLTEESQDAEGNKTKPTAMLEIYLEADSDKRSVHVPVGTSEKGDKPTELMLEDPGNSDSTMDAKKLSLIQRGTSCPGSKNESKHAPTEKSVKYKRAVLQCYNLRHTPAPVSTISASQNMSGVETIQGDSNVTNIQAGSNVTDQQDAEPEEPTAFNSMEILINSKPKFVEWCSEEENQELITDFNAHYMKIQKGWIQLEKEAQPAPKVKNKSDKLKEIWKSKKRTRKFKGSTEVQKLSPVQMLFMKPFEMPNICKWLMETTETKSLVIVKKLNTRLPGDIPLIKLPLQKGCSSGIYSSSLQAERLKKHLKKFPAMSPAKNTIKTQRMWARIRENTEETEPEQIASPKETPPSEVSLERGVEAKGSQPPPSMPVQTSSRILRKYSNLRGKLHGLCRVVKPEKSDAVAKHPLAESKSNSKSLCIKPLMSPKLAQQVKVTPLPTKSSLVEKGGKGKKGKGRSQEDLSSKCNLKQSRKKAPDESSSRMQGHLSKEKVSLKKACKLKLLGAPSIKKQTAVEKSNKHTSQSGKAKKSVDAQPRKRKLPTQKSKANPSLKASLSSRQEGLAKPVKPKVTRDSSSRSLKVPAKKANSSKALTRSVKSIQESKKAQSKRRLRAKKDSSPSKRRRLDAK</sequence>
<feature type="region of interest" description="Disordered" evidence="1">
    <location>
        <begin position="477"/>
        <end position="516"/>
    </location>
</feature>
<evidence type="ECO:0000256" key="1">
    <source>
        <dbReference type="SAM" id="MobiDB-lite"/>
    </source>
</evidence>
<feature type="region of interest" description="Disordered" evidence="1">
    <location>
        <begin position="1694"/>
        <end position="1817"/>
    </location>
</feature>
<feature type="compositionally biased region" description="Polar residues" evidence="1">
    <location>
        <begin position="1062"/>
        <end position="1075"/>
    </location>
</feature>
<feature type="compositionally biased region" description="Polar residues" evidence="1">
    <location>
        <begin position="1259"/>
        <end position="1268"/>
    </location>
</feature>
<feature type="compositionally biased region" description="Polar residues" evidence="1">
    <location>
        <begin position="1775"/>
        <end position="1788"/>
    </location>
</feature>
<feature type="region of interest" description="Disordered" evidence="1">
    <location>
        <begin position="1522"/>
        <end position="1564"/>
    </location>
</feature>
<feature type="compositionally biased region" description="Polar residues" evidence="1">
    <location>
        <begin position="329"/>
        <end position="338"/>
    </location>
</feature>
<feature type="compositionally biased region" description="Basic and acidic residues" evidence="1">
    <location>
        <begin position="428"/>
        <end position="437"/>
    </location>
</feature>
<reference evidence="2" key="2">
    <citation type="submission" date="2025-09" db="UniProtKB">
        <authorList>
            <consortium name="Ensembl"/>
        </authorList>
    </citation>
    <scope>IDENTIFICATION</scope>
</reference>
<feature type="compositionally biased region" description="Basic and acidic residues" evidence="1">
    <location>
        <begin position="1269"/>
        <end position="1279"/>
    </location>
</feature>
<accession>A0A8D2LG90</accession>
<feature type="region of interest" description="Disordered" evidence="1">
    <location>
        <begin position="1622"/>
        <end position="1681"/>
    </location>
</feature>
<dbReference type="PANTHER" id="PTHR14931:SF2">
    <property type="entry name" value="LIGAND DEPENDENT NUCLEAR RECEPTOR COREPRESSOR"/>
    <property type="match status" value="1"/>
</dbReference>
<dbReference type="InterPro" id="IPR028104">
    <property type="entry name" value="DUF4553"/>
</dbReference>
<feature type="compositionally biased region" description="Polar residues" evidence="1">
    <location>
        <begin position="390"/>
        <end position="411"/>
    </location>
</feature>
<dbReference type="OMA" id="AKNNWKM"/>
<feature type="compositionally biased region" description="Polar residues" evidence="1">
    <location>
        <begin position="1731"/>
        <end position="1748"/>
    </location>
</feature>
<feature type="region of interest" description="Disordered" evidence="1">
    <location>
        <begin position="390"/>
        <end position="437"/>
    </location>
</feature>
<evidence type="ECO:0000313" key="2">
    <source>
        <dbReference type="Ensembl" id="ENSVKKP00000021525.1"/>
    </source>
</evidence>
<feature type="compositionally biased region" description="Polar residues" evidence="1">
    <location>
        <begin position="1096"/>
        <end position="1124"/>
    </location>
</feature>